<organism evidence="2 3">
    <name type="scientific">Paludisphaera mucosa</name>
    <dbReference type="NCBI Taxonomy" id="3030827"/>
    <lineage>
        <taxon>Bacteria</taxon>
        <taxon>Pseudomonadati</taxon>
        <taxon>Planctomycetota</taxon>
        <taxon>Planctomycetia</taxon>
        <taxon>Isosphaerales</taxon>
        <taxon>Isosphaeraceae</taxon>
        <taxon>Paludisphaera</taxon>
    </lineage>
</organism>
<feature type="signal peptide" evidence="1">
    <location>
        <begin position="1"/>
        <end position="22"/>
    </location>
</feature>
<gene>
    <name evidence="2" type="ORF">PZE19_20290</name>
</gene>
<keyword evidence="3" id="KW-1185">Reference proteome</keyword>
<dbReference type="PANTHER" id="PTHR35279:SF1">
    <property type="entry name" value="ARABINANASE_LEVANSUCRASE_INVERTASE"/>
    <property type="match status" value="1"/>
</dbReference>
<dbReference type="PANTHER" id="PTHR35279">
    <property type="match status" value="1"/>
</dbReference>
<dbReference type="Gene3D" id="2.115.10.20">
    <property type="entry name" value="Glycosyl hydrolase domain, family 43"/>
    <property type="match status" value="2"/>
</dbReference>
<evidence type="ECO:0000313" key="2">
    <source>
        <dbReference type="EMBL" id="MDG3006120.1"/>
    </source>
</evidence>
<dbReference type="Proteomes" id="UP001216907">
    <property type="component" value="Unassembled WGS sequence"/>
</dbReference>
<evidence type="ECO:0000256" key="1">
    <source>
        <dbReference type="SAM" id="SignalP"/>
    </source>
</evidence>
<reference evidence="2 3" key="1">
    <citation type="submission" date="2023-03" db="EMBL/GenBank/DDBJ databases">
        <title>Paludisphaera mucosa sp. nov. a novel planctomycete from northern fen.</title>
        <authorList>
            <person name="Ivanova A."/>
        </authorList>
    </citation>
    <scope>NUCLEOTIDE SEQUENCE [LARGE SCALE GENOMIC DNA]</scope>
    <source>
        <strain evidence="2 3">Pla2</strain>
    </source>
</reference>
<comment type="caution">
    <text evidence="2">The sequence shown here is derived from an EMBL/GenBank/DDBJ whole genome shotgun (WGS) entry which is preliminary data.</text>
</comment>
<dbReference type="InterPro" id="IPR023296">
    <property type="entry name" value="Glyco_hydro_beta-prop_sf"/>
</dbReference>
<name>A0ABT6FEW2_9BACT</name>
<protein>
    <submittedName>
        <fullName evidence="2">Glycosylase</fullName>
    </submittedName>
</protein>
<dbReference type="SUPFAM" id="SSF75005">
    <property type="entry name" value="Arabinanase/levansucrase/invertase"/>
    <property type="match status" value="2"/>
</dbReference>
<sequence>MLKSMLRAILGIGLMVSGGASAGAFEEPWRFTGWRPVEGNPVFRGTGEDTWDRKIRERGFVLPEGGGYTLWYTGYDRDRPTTMSLGRATSIDGKAWRRDPANPVFRASWVEDVCVVRVDGTYHMFAEGRGDVAHRLSSLDGVRWTDHGPLDVRKVDGSPIGPGSFGTPTAWHEDGVWRLFYERGDQGVWLATSRDLKVWKNVKDEPVLARGPEPFDRAMIAVNQVVRRDGFYYMFYHALADAAVRDWTTNLARSRDLVHWEKYPGNPIVGGNCSSAVLVPSPEGDRLYTMHPEVRLFEPDGR</sequence>
<dbReference type="RefSeq" id="WP_277862422.1">
    <property type="nucleotide sequence ID" value="NZ_JARRAG010000002.1"/>
</dbReference>
<accession>A0ABT6FEW2</accession>
<keyword evidence="1" id="KW-0732">Signal</keyword>
<evidence type="ECO:0000313" key="3">
    <source>
        <dbReference type="Proteomes" id="UP001216907"/>
    </source>
</evidence>
<feature type="chain" id="PRO_5046233446" evidence="1">
    <location>
        <begin position="23"/>
        <end position="302"/>
    </location>
</feature>
<proteinExistence type="predicted"/>
<dbReference type="EMBL" id="JARRAG010000002">
    <property type="protein sequence ID" value="MDG3006120.1"/>
    <property type="molecule type" value="Genomic_DNA"/>
</dbReference>